<evidence type="ECO:0000313" key="3">
    <source>
        <dbReference type="WBParaSite" id="PSAMB.scaffold6483size9387.g28576.t1"/>
    </source>
</evidence>
<keyword evidence="2" id="KW-1185">Reference proteome</keyword>
<organism evidence="2 3">
    <name type="scientific">Plectus sambesii</name>
    <dbReference type="NCBI Taxonomy" id="2011161"/>
    <lineage>
        <taxon>Eukaryota</taxon>
        <taxon>Metazoa</taxon>
        <taxon>Ecdysozoa</taxon>
        <taxon>Nematoda</taxon>
        <taxon>Chromadorea</taxon>
        <taxon>Plectida</taxon>
        <taxon>Plectina</taxon>
        <taxon>Plectoidea</taxon>
        <taxon>Plectidae</taxon>
        <taxon>Plectus</taxon>
    </lineage>
</organism>
<evidence type="ECO:0000256" key="1">
    <source>
        <dbReference type="SAM" id="MobiDB-lite"/>
    </source>
</evidence>
<dbReference type="WBParaSite" id="PSAMB.scaffold6483size9387.g28576.t1">
    <property type="protein sequence ID" value="PSAMB.scaffold6483size9387.g28576.t1"/>
    <property type="gene ID" value="PSAMB.scaffold6483size9387.g28576"/>
</dbReference>
<accession>A0A914X5F4</accession>
<feature type="compositionally biased region" description="Basic and acidic residues" evidence="1">
    <location>
        <begin position="127"/>
        <end position="138"/>
    </location>
</feature>
<sequence length="372" mass="40459">MSTIATISKSLRYTTHCTRLAQYGQQTLVCATRCQSSASSSNSLPQGLSSRLKSESRTANGLICTDRSKKTLRTSTLLATFLQARNLHSSTIILRHHDKDSKDIVSAAQETLAEKRSVENEATTTNSEKEVQNPKDSESQPISDQVMSKLSEWSNYVTASGKEGLSAGAEYVESAAQTAAKKAKEYAGVAKEKSIDGYEVAAVYAEFIKNKGKDAILTSSEFAAQKGLESYQVASEYTAYLKQKSEEGLKVASEYAATKASEGYEALKEYAEETKKVTSQGYQLVSEYAANKGSEGYEALKKYVEQTKDTSTEAYQLAAEYVDYAKKRALETGESAYLSASEYAEYVTKSSSQLASDYAGYLKKEGSAAIGE</sequence>
<protein>
    <submittedName>
        <fullName evidence="3">Uncharacterized protein</fullName>
    </submittedName>
</protein>
<feature type="region of interest" description="Disordered" evidence="1">
    <location>
        <begin position="113"/>
        <end position="145"/>
    </location>
</feature>
<dbReference type="AlphaFoldDB" id="A0A914X5F4"/>
<evidence type="ECO:0000313" key="2">
    <source>
        <dbReference type="Proteomes" id="UP000887566"/>
    </source>
</evidence>
<reference evidence="3" key="1">
    <citation type="submission" date="2022-11" db="UniProtKB">
        <authorList>
            <consortium name="WormBaseParasite"/>
        </authorList>
    </citation>
    <scope>IDENTIFICATION</scope>
</reference>
<proteinExistence type="predicted"/>
<dbReference type="Proteomes" id="UP000887566">
    <property type="component" value="Unplaced"/>
</dbReference>
<name>A0A914X5F4_9BILA</name>